<dbReference type="Gene3D" id="2.60.40.150">
    <property type="entry name" value="C2 domain"/>
    <property type="match status" value="1"/>
</dbReference>
<sequence length="1241" mass="144856">MSLTDQSLQFFPVSARVSVLRARGLRIKGKDGTNDAYATLQAGRETFRTPVAEKHAEPVWGGDDAAFIFTEQDGVPLQVRVLHRVPLGADKVLGLTVVNVHELRQDNARENPQWFKLLNKMGKADKERGEVLLDIQFLKSSMSVSMIDLSDKSHSRLGKFKDKLRGKKKEGLSDSASAILPSVSQVLTDSEEEMDGETEGESTKKKKNKLKSLFVPKSSMKRNSLSQSMSSLGTLPDKNSSISLSTSSGLNVESEGKKKKKFTFLTHKRNGSTDSKTSNHNNSTLGLTNQNPPSPIDICINGNHETQSEEVQEMAEEEGEEEEERWRREEEERERLEEERKRKDREEQRRKEEEEKERIRREKEEHRKRIEEEEKESIRVEREKEEQRRRMAEEKERIRIEREKEEERRRMEEREKDRIRMEREKEQRRIEEEEKERLRIEREKEEQRRRMEEREKERIRMERAKEEQRRIEEEEKERLRIEREQEEQKRRMDEKEKERMRMEREKEEQRRRIEEEEKERLRIEREQEEQKRRMYEKEKERIRMEQEKEEQRRRIEEEEKERKRMEKEEQQRKLEEGERMRMKREKEEQMRKLEEGGKRKEERVAEELRRKMEEGNDRKKAEEEEKMRIAEEGRMKEEKKRAERERMMEEEEKQKEEKRIAMERRLADAKKAREEEERRIAEEKEKQQKEEERVREEKERKRAEMKRKEEEQERRNMEMEDKKKREKQMREEQERLKKEENLFEESVIAQSTDFPRSARISMKPSVSVSATVSRLTMVNTNPFLDDLDASVSENTGVEEATGKKGRAPLPIQLTGPVSKRPAPQPPGTLKMTREETVKENTDQAGLGQGAKKTPERHHENRVLSVTQDVTQVNTNPFTCDGPEAIKHKAPAPKPRSGISMSEDKPRNGGKNLTESTADPEEKASASNSKGNPPNWKLLGASNDITVEYVKNDLTDDLSRREHLEDAVEPESAKPNSPSSVSLDLCPEPLVSPTGGLPSMERSQKKSRAPLPPGKPKRTEDPSTPHQQPSLPNKTNLEQVQKNRSNKKEQDDTSVSSVEISAISTPSSTVSSSVFTPLAEKSQVVKPCATESVETGSSSGSRTLPWAKMVPNDAGEVREQVAPTSVIRQHAVKPLSAAENQPETRESRVTDNTQPKTKAAEAVMKGPYSQLTQAELISLVLRQQEQLSKRDARIQELERYIDDLLPEVGCQYPYVNKRAWVVAVHSWRCVCAVTVIVTLSTW</sequence>
<feature type="domain" description="C2" evidence="4">
    <location>
        <begin position="1"/>
        <end position="115"/>
    </location>
</feature>
<feature type="compositionally biased region" description="Acidic residues" evidence="3">
    <location>
        <begin position="189"/>
        <end position="200"/>
    </location>
</feature>
<feature type="compositionally biased region" description="Basic and acidic residues" evidence="3">
    <location>
        <begin position="831"/>
        <end position="841"/>
    </location>
</feature>
<dbReference type="SMART" id="SM00239">
    <property type="entry name" value="C2"/>
    <property type="match status" value="1"/>
</dbReference>
<dbReference type="SUPFAM" id="SSF49562">
    <property type="entry name" value="C2 domain (Calcium/lipid-binding domain, CaLB)"/>
    <property type="match status" value="1"/>
</dbReference>
<feature type="compositionally biased region" description="Low complexity" evidence="3">
    <location>
        <begin position="1059"/>
        <end position="1073"/>
    </location>
</feature>
<dbReference type="PANTHER" id="PTHR15746">
    <property type="entry name" value="RAB11-RELATED"/>
    <property type="match status" value="1"/>
</dbReference>
<evidence type="ECO:0000256" key="2">
    <source>
        <dbReference type="ARBA" id="ARBA00022753"/>
    </source>
</evidence>
<proteinExistence type="predicted"/>
<protein>
    <recommendedName>
        <fullName evidence="4">C2 domain-containing protein</fullName>
    </recommendedName>
</protein>
<feature type="compositionally biased region" description="Acidic residues" evidence="3">
    <location>
        <begin position="308"/>
        <end position="323"/>
    </location>
</feature>
<feature type="compositionally biased region" description="Polar residues" evidence="3">
    <location>
        <begin position="221"/>
        <end position="239"/>
    </location>
</feature>
<dbReference type="GO" id="GO:0045055">
    <property type="term" value="P:regulated exocytosis"/>
    <property type="evidence" value="ECO:0007669"/>
    <property type="project" value="TreeGrafter"/>
</dbReference>
<feature type="region of interest" description="Disordered" evidence="3">
    <location>
        <begin position="957"/>
        <end position="1106"/>
    </location>
</feature>
<feature type="compositionally biased region" description="Basic residues" evidence="3">
    <location>
        <begin position="257"/>
        <end position="270"/>
    </location>
</feature>
<dbReference type="AlphaFoldDB" id="A0A7J6AFV2"/>
<feature type="region of interest" description="Disordered" evidence="3">
    <location>
        <begin position="1130"/>
        <end position="1155"/>
    </location>
</feature>
<feature type="compositionally biased region" description="Basic and acidic residues" evidence="3">
    <location>
        <begin position="324"/>
        <end position="394"/>
    </location>
</feature>
<dbReference type="Pfam" id="PF00168">
    <property type="entry name" value="C2"/>
    <property type="match status" value="1"/>
</dbReference>
<dbReference type="PROSITE" id="PS50004">
    <property type="entry name" value="C2"/>
    <property type="match status" value="1"/>
</dbReference>
<evidence type="ECO:0000313" key="5">
    <source>
        <dbReference type="EMBL" id="KAF4081814.1"/>
    </source>
</evidence>
<reference evidence="5 6" key="1">
    <citation type="submission" date="2020-02" db="EMBL/GenBank/DDBJ databases">
        <title>A chromosome-scale genome assembly of the black bullhead catfish (Ameiurus melas).</title>
        <authorList>
            <person name="Wen M."/>
            <person name="Zham M."/>
            <person name="Cabau C."/>
            <person name="Klopp C."/>
            <person name="Donnadieu C."/>
            <person name="Roques C."/>
            <person name="Bouchez O."/>
            <person name="Lampietro C."/>
            <person name="Jouanno E."/>
            <person name="Herpin A."/>
            <person name="Louis A."/>
            <person name="Berthelot C."/>
            <person name="Parey E."/>
            <person name="Roest-Crollius H."/>
            <person name="Braasch I."/>
            <person name="Postlethwait J."/>
            <person name="Robinson-Rechavi M."/>
            <person name="Echchiki A."/>
            <person name="Begum T."/>
            <person name="Montfort J."/>
            <person name="Schartl M."/>
            <person name="Bobe J."/>
            <person name="Guiguen Y."/>
        </authorList>
    </citation>
    <scope>NUCLEOTIDE SEQUENCE [LARGE SCALE GENOMIC DNA]</scope>
    <source>
        <strain evidence="5">M_S1</strain>
        <tissue evidence="5">Blood</tissue>
    </source>
</reference>
<comment type="subcellular location">
    <subcellularLocation>
        <location evidence="1">Recycling endosome</location>
    </subcellularLocation>
</comment>
<accession>A0A7J6AFV2</accession>
<name>A0A7J6AFV2_AMEME</name>
<dbReference type="InterPro" id="IPR037789">
    <property type="entry name" value="FIP_classI"/>
</dbReference>
<evidence type="ECO:0000259" key="4">
    <source>
        <dbReference type="PROSITE" id="PS50004"/>
    </source>
</evidence>
<feature type="region of interest" description="Disordered" evidence="3">
    <location>
        <begin position="794"/>
        <end position="942"/>
    </location>
</feature>
<dbReference type="Proteomes" id="UP000593565">
    <property type="component" value="Unassembled WGS sequence"/>
</dbReference>
<dbReference type="GO" id="GO:0055037">
    <property type="term" value="C:recycling endosome"/>
    <property type="evidence" value="ECO:0007669"/>
    <property type="project" value="UniProtKB-SubCell"/>
</dbReference>
<feature type="compositionally biased region" description="Basic and acidic residues" evidence="3">
    <location>
        <begin position="852"/>
        <end position="861"/>
    </location>
</feature>
<evidence type="ECO:0000256" key="1">
    <source>
        <dbReference type="ARBA" id="ARBA00004172"/>
    </source>
</evidence>
<dbReference type="GO" id="GO:0031267">
    <property type="term" value="F:small GTPase binding"/>
    <property type="evidence" value="ECO:0007669"/>
    <property type="project" value="InterPro"/>
</dbReference>
<dbReference type="Gene3D" id="1.20.5.2440">
    <property type="match status" value="1"/>
</dbReference>
<evidence type="ECO:0000256" key="3">
    <source>
        <dbReference type="SAM" id="MobiDB-lite"/>
    </source>
</evidence>
<dbReference type="InterPro" id="IPR035892">
    <property type="entry name" value="C2_domain_sf"/>
</dbReference>
<gene>
    <name evidence="5" type="ORF">AMELA_G00144680</name>
</gene>
<keyword evidence="6" id="KW-1185">Reference proteome</keyword>
<keyword evidence="2" id="KW-0967">Endosome</keyword>
<comment type="caution">
    <text evidence="5">The sequence shown here is derived from an EMBL/GenBank/DDBJ whole genome shotgun (WGS) entry which is preliminary data.</text>
</comment>
<feature type="region of interest" description="Disordered" evidence="3">
    <location>
        <begin position="444"/>
        <end position="739"/>
    </location>
</feature>
<feature type="compositionally biased region" description="Polar residues" evidence="3">
    <location>
        <begin position="1023"/>
        <end position="1042"/>
    </location>
</feature>
<evidence type="ECO:0000313" key="6">
    <source>
        <dbReference type="Proteomes" id="UP000593565"/>
    </source>
</evidence>
<feature type="compositionally biased region" description="Polar residues" evidence="3">
    <location>
        <begin position="863"/>
        <end position="877"/>
    </location>
</feature>
<feature type="region of interest" description="Disordered" evidence="3">
    <location>
        <begin position="186"/>
        <end position="394"/>
    </location>
</feature>
<organism evidence="5 6">
    <name type="scientific">Ameiurus melas</name>
    <name type="common">Black bullhead</name>
    <name type="synonym">Silurus melas</name>
    <dbReference type="NCBI Taxonomy" id="219545"/>
    <lineage>
        <taxon>Eukaryota</taxon>
        <taxon>Metazoa</taxon>
        <taxon>Chordata</taxon>
        <taxon>Craniata</taxon>
        <taxon>Vertebrata</taxon>
        <taxon>Euteleostomi</taxon>
        <taxon>Actinopterygii</taxon>
        <taxon>Neopterygii</taxon>
        <taxon>Teleostei</taxon>
        <taxon>Ostariophysi</taxon>
        <taxon>Siluriformes</taxon>
        <taxon>Ictaluridae</taxon>
        <taxon>Ameiurus</taxon>
    </lineage>
</organism>
<dbReference type="PANTHER" id="PTHR15746:SF25">
    <property type="entry name" value="CALPONIN HOMOLOGY DOMAIN-CONTAINING PROTEIN DDB_G0272472 ISOFORM X1"/>
    <property type="match status" value="1"/>
</dbReference>
<dbReference type="InterPro" id="IPR000008">
    <property type="entry name" value="C2_dom"/>
</dbReference>
<feature type="compositionally biased region" description="Polar residues" evidence="3">
    <location>
        <begin position="272"/>
        <end position="291"/>
    </location>
</feature>
<dbReference type="EMBL" id="JAAGNN010000012">
    <property type="protein sequence ID" value="KAF4081814.1"/>
    <property type="molecule type" value="Genomic_DNA"/>
</dbReference>
<feature type="compositionally biased region" description="Low complexity" evidence="3">
    <location>
        <begin position="1089"/>
        <end position="1100"/>
    </location>
</feature>